<protein>
    <submittedName>
        <fullName evidence="2">Inositol monophosphatase</fullName>
    </submittedName>
</protein>
<dbReference type="PANTHER" id="PTHR20854">
    <property type="entry name" value="INOSITOL MONOPHOSPHATASE"/>
    <property type="match status" value="1"/>
</dbReference>
<keyword evidence="1" id="KW-0479">Metal-binding</keyword>
<keyword evidence="1" id="KW-0460">Magnesium</keyword>
<dbReference type="InterPro" id="IPR000760">
    <property type="entry name" value="Inositol_monophosphatase-like"/>
</dbReference>
<feature type="binding site" evidence="1">
    <location>
        <position position="89"/>
    </location>
    <ligand>
        <name>Mg(2+)</name>
        <dbReference type="ChEBI" id="CHEBI:18420"/>
        <label>1</label>
        <note>catalytic</note>
    </ligand>
</feature>
<reference evidence="2 3" key="2">
    <citation type="journal article" date="2010" name="Stand. Genomic Sci.">
        <title>Complete genome sequence of Chitinophaga pinensis type strain (UQM 2034).</title>
        <authorList>
            <person name="Glavina Del Rio T."/>
            <person name="Abt B."/>
            <person name="Spring S."/>
            <person name="Lapidus A."/>
            <person name="Nolan M."/>
            <person name="Tice H."/>
            <person name="Copeland A."/>
            <person name="Cheng J.F."/>
            <person name="Chen F."/>
            <person name="Bruce D."/>
            <person name="Goodwin L."/>
            <person name="Pitluck S."/>
            <person name="Ivanova N."/>
            <person name="Mavromatis K."/>
            <person name="Mikhailova N."/>
            <person name="Pati A."/>
            <person name="Chen A."/>
            <person name="Palaniappan K."/>
            <person name="Land M."/>
            <person name="Hauser L."/>
            <person name="Chang Y.J."/>
            <person name="Jeffries C.D."/>
            <person name="Chain P."/>
            <person name="Saunders E."/>
            <person name="Detter J.C."/>
            <person name="Brettin T."/>
            <person name="Rohde M."/>
            <person name="Goker M."/>
            <person name="Bristow J."/>
            <person name="Eisen J.A."/>
            <person name="Markowitz V."/>
            <person name="Hugenholtz P."/>
            <person name="Kyrpides N.C."/>
            <person name="Klenk H.P."/>
            <person name="Lucas S."/>
        </authorList>
    </citation>
    <scope>NUCLEOTIDE SEQUENCE [LARGE SCALE GENOMIC DNA]</scope>
    <source>
        <strain evidence="3">ATCC 43595 / DSM 2588 / LMG 13176 / NBRC 15968 / NCIMB 11800 / UQM 2034</strain>
    </source>
</reference>
<name>A0A979GV94_CHIPD</name>
<dbReference type="RefSeq" id="WP_012791407.1">
    <property type="nucleotide sequence ID" value="NC_013132.1"/>
</dbReference>
<dbReference type="Gene3D" id="3.40.190.80">
    <property type="match status" value="1"/>
</dbReference>
<dbReference type="GO" id="GO:0006020">
    <property type="term" value="P:inositol metabolic process"/>
    <property type="evidence" value="ECO:0007669"/>
    <property type="project" value="TreeGrafter"/>
</dbReference>
<dbReference type="AlphaFoldDB" id="A0A979GV94"/>
<dbReference type="OrthoDB" id="9772456at2"/>
<dbReference type="PANTHER" id="PTHR20854:SF4">
    <property type="entry name" value="INOSITOL-1-MONOPHOSPHATASE-RELATED"/>
    <property type="match status" value="1"/>
</dbReference>
<dbReference type="PRINTS" id="PR00377">
    <property type="entry name" value="IMPHPHTASES"/>
</dbReference>
<comment type="cofactor">
    <cofactor evidence="1">
        <name>Mg(2+)</name>
        <dbReference type="ChEBI" id="CHEBI:18420"/>
    </cofactor>
</comment>
<dbReference type="Pfam" id="PF00459">
    <property type="entry name" value="Inositol_P"/>
    <property type="match status" value="1"/>
</dbReference>
<dbReference type="GO" id="GO:0008934">
    <property type="term" value="F:inositol monophosphate 1-phosphatase activity"/>
    <property type="evidence" value="ECO:0007669"/>
    <property type="project" value="TreeGrafter"/>
</dbReference>
<reference evidence="3" key="1">
    <citation type="submission" date="2009-08" db="EMBL/GenBank/DDBJ databases">
        <title>The complete genome of Chitinophaga pinensis DSM 2588.</title>
        <authorList>
            <consortium name="US DOE Joint Genome Institute (JGI-PGF)"/>
            <person name="Lucas S."/>
            <person name="Copeland A."/>
            <person name="Lapidus A."/>
            <person name="Glavina del Rio T."/>
            <person name="Dalin E."/>
            <person name="Tice H."/>
            <person name="Bruce D."/>
            <person name="Goodwin L."/>
            <person name="Pitluck S."/>
            <person name="Kyrpides N."/>
            <person name="Mavromatis K."/>
            <person name="Ivanova N."/>
            <person name="Mikhailova N."/>
            <person name="Sims D."/>
            <person name="Meinche L."/>
            <person name="Brettin T."/>
            <person name="Detter J.C."/>
            <person name="Han C."/>
            <person name="Larimer F."/>
            <person name="Land M."/>
            <person name="Hauser L."/>
            <person name="Markowitz V."/>
            <person name="Cheng J.-F."/>
            <person name="Hugenholtz P."/>
            <person name="Woyke T."/>
            <person name="Wu D."/>
            <person name="Spring S."/>
            <person name="Klenk H.-P."/>
            <person name="Eisen J.A."/>
        </authorList>
    </citation>
    <scope>NUCLEOTIDE SEQUENCE [LARGE SCALE GENOMIC DNA]</scope>
    <source>
        <strain evidence="3">ATCC 43595 / DSM 2588 / LMG 13176 / NBRC 15968 / NCIMB 11800 / UQM 2034</strain>
    </source>
</reference>
<evidence type="ECO:0000313" key="3">
    <source>
        <dbReference type="Proteomes" id="UP000002215"/>
    </source>
</evidence>
<dbReference type="GO" id="GO:0007165">
    <property type="term" value="P:signal transduction"/>
    <property type="evidence" value="ECO:0007669"/>
    <property type="project" value="TreeGrafter"/>
</dbReference>
<dbReference type="Gene3D" id="3.30.540.10">
    <property type="entry name" value="Fructose-1,6-Bisphosphatase, subunit A, domain 1"/>
    <property type="match status" value="1"/>
</dbReference>
<dbReference type="KEGG" id="cpi:Cpin_3772"/>
<dbReference type="CDD" id="cd01637">
    <property type="entry name" value="IMPase_like"/>
    <property type="match status" value="1"/>
</dbReference>
<evidence type="ECO:0000313" key="2">
    <source>
        <dbReference type="EMBL" id="ACU61234.1"/>
    </source>
</evidence>
<accession>A0A979GV94</accession>
<dbReference type="SUPFAM" id="SSF56655">
    <property type="entry name" value="Carbohydrate phosphatase"/>
    <property type="match status" value="1"/>
</dbReference>
<evidence type="ECO:0000256" key="1">
    <source>
        <dbReference type="PIRSR" id="PIRSR600760-2"/>
    </source>
</evidence>
<feature type="binding site" evidence="1">
    <location>
        <position position="92"/>
    </location>
    <ligand>
        <name>Mg(2+)</name>
        <dbReference type="ChEBI" id="CHEBI:18420"/>
        <label>1</label>
        <note>catalytic</note>
    </ligand>
</feature>
<gene>
    <name evidence="2" type="ordered locus">Cpin_3772</name>
</gene>
<sequence length="264" mass="29780">MQNEIETTLIIDAVKQIGKQFLDNYKKKEIPKTKDAFLTQLEEIETTCFNFLKPLINQHYPHIPWVADDEFDPTAQLQPADYEQYWLCDTMDGAVQYIQHLPGWTINLVLIRNGQPYFSVIYDPICDEVFSARQSAGAYLNGSRIKTGVKADTDVMVAVFEYGHQAKNTSNFEQKIASSVAHLIKTFGVVRNYGPHALQLAHVGAGRIDLFLQEDLDTHNWLAGMLIAQEAGAELLTSDGQPWMWGTENLLVARKEIAALYLAS</sequence>
<dbReference type="EMBL" id="CP001699">
    <property type="protein sequence ID" value="ACU61234.1"/>
    <property type="molecule type" value="Genomic_DNA"/>
</dbReference>
<organism evidence="2 3">
    <name type="scientific">Chitinophaga pinensis (strain ATCC 43595 / DSM 2588 / LMG 13176 / NBRC 15968 / NCIMB 11800 / UQM 2034)</name>
    <dbReference type="NCBI Taxonomy" id="485918"/>
    <lineage>
        <taxon>Bacteria</taxon>
        <taxon>Pseudomonadati</taxon>
        <taxon>Bacteroidota</taxon>
        <taxon>Chitinophagia</taxon>
        <taxon>Chitinophagales</taxon>
        <taxon>Chitinophagaceae</taxon>
        <taxon>Chitinophaga</taxon>
    </lineage>
</organism>
<proteinExistence type="predicted"/>
<dbReference type="GO" id="GO:0046872">
    <property type="term" value="F:metal ion binding"/>
    <property type="evidence" value="ECO:0007669"/>
    <property type="project" value="UniProtKB-KW"/>
</dbReference>
<dbReference type="Proteomes" id="UP000002215">
    <property type="component" value="Chromosome"/>
</dbReference>